<dbReference type="Proteomes" id="UP001201812">
    <property type="component" value="Unassembled WGS sequence"/>
</dbReference>
<dbReference type="InterPro" id="IPR013083">
    <property type="entry name" value="Znf_RING/FYVE/PHD"/>
</dbReference>
<dbReference type="GO" id="GO:0031594">
    <property type="term" value="C:neuromuscular junction"/>
    <property type="evidence" value="ECO:0007669"/>
    <property type="project" value="TreeGrafter"/>
</dbReference>
<dbReference type="InterPro" id="IPR001965">
    <property type="entry name" value="Znf_PHD"/>
</dbReference>
<dbReference type="PANTHER" id="PTHR46574">
    <property type="entry name" value="43 KDA RECEPTOR-ASSOCIATED PROTEIN OF THE SYNAPSE"/>
    <property type="match status" value="1"/>
</dbReference>
<dbReference type="GO" id="GO:1900075">
    <property type="term" value="P:positive regulation of neuromuscular synaptic transmission"/>
    <property type="evidence" value="ECO:0007669"/>
    <property type="project" value="TreeGrafter"/>
</dbReference>
<dbReference type="EMBL" id="JAKKPZ010000001">
    <property type="protein sequence ID" value="KAI1728190.1"/>
    <property type="molecule type" value="Genomic_DNA"/>
</dbReference>
<feature type="domain" description="RING-type" evidence="6">
    <location>
        <begin position="384"/>
        <end position="428"/>
    </location>
</feature>
<dbReference type="CDD" id="cd16478">
    <property type="entry name" value="RING-H2_Rapsyn"/>
    <property type="match status" value="1"/>
</dbReference>
<keyword evidence="3" id="KW-0862">Zinc</keyword>
<dbReference type="InterPro" id="IPR011990">
    <property type="entry name" value="TPR-like_helical_dom_sf"/>
</dbReference>
<dbReference type="Gene3D" id="3.30.40.10">
    <property type="entry name" value="Zinc/RING finger domain, C3HC4 (zinc finger)"/>
    <property type="match status" value="1"/>
</dbReference>
<protein>
    <submittedName>
        <fullName evidence="7">Tetratricopeptide repeat domain-containing protein</fullName>
    </submittedName>
</protein>
<proteinExistence type="predicted"/>
<evidence type="ECO:0000256" key="2">
    <source>
        <dbReference type="ARBA" id="ARBA00022771"/>
    </source>
</evidence>
<dbReference type="Gene3D" id="1.25.40.10">
    <property type="entry name" value="Tetratricopeptide repeat domain"/>
    <property type="match status" value="3"/>
</dbReference>
<dbReference type="PANTHER" id="PTHR46574:SF1">
    <property type="entry name" value="43 KDA RECEPTOR-ASSOCIATED PROTEIN OF THE SYNAPSE"/>
    <property type="match status" value="1"/>
</dbReference>
<keyword evidence="1" id="KW-0479">Metal-binding</keyword>
<dbReference type="PROSITE" id="PS50089">
    <property type="entry name" value="ZF_RING_2"/>
    <property type="match status" value="1"/>
</dbReference>
<dbReference type="InterPro" id="IPR001841">
    <property type="entry name" value="Znf_RING"/>
</dbReference>
<evidence type="ECO:0000259" key="6">
    <source>
        <dbReference type="PROSITE" id="PS50089"/>
    </source>
</evidence>
<dbReference type="GO" id="GO:0008270">
    <property type="term" value="F:zinc ion binding"/>
    <property type="evidence" value="ECO:0007669"/>
    <property type="project" value="UniProtKB-KW"/>
</dbReference>
<dbReference type="InterPro" id="IPR019568">
    <property type="entry name" value="Rapsyn_myristoylation/link_N"/>
</dbReference>
<dbReference type="SMART" id="SM00184">
    <property type="entry name" value="RING"/>
    <property type="match status" value="1"/>
</dbReference>
<dbReference type="SUPFAM" id="SSF57850">
    <property type="entry name" value="RING/U-box"/>
    <property type="match status" value="1"/>
</dbReference>
<accession>A0AAD4NGC5</accession>
<dbReference type="Pfam" id="PF14634">
    <property type="entry name" value="zf-RING_5"/>
    <property type="match status" value="1"/>
</dbReference>
<feature type="region of interest" description="Disordered" evidence="5">
    <location>
        <begin position="696"/>
        <end position="751"/>
    </location>
</feature>
<keyword evidence="8" id="KW-1185">Reference proteome</keyword>
<dbReference type="Pfam" id="PF10579">
    <property type="entry name" value="Rapsyn_N"/>
    <property type="match status" value="1"/>
</dbReference>
<dbReference type="GO" id="GO:0005886">
    <property type="term" value="C:plasma membrane"/>
    <property type="evidence" value="ECO:0007669"/>
    <property type="project" value="TreeGrafter"/>
</dbReference>
<sequence length="751" mass="84055">MGIKFEEKPQMGQRFAKHQMQSGVRLYHQRHYQQAIGRWRTALHRLRSAEDRFITLGYLAQAFGDAGDYESMLHFALQQMELANSRNDDFMKSEAFLNLSKAYERLSDYSKAISYGRASLQHPNIDSRTPGYAHLAIAMAQLGFSQFQSSLEGFEKAMSIANTTGDKLLELQVCVGLGALFTLLRDLNKALIFLRNALSILQLVSVDNVHAKYKSAILYHLSVVLRHKGSLTDARDACEEALKLSQHTGNRAIYARSLCSMADINRELGESEAKETITKSWARYEQSFRIMRQIHDRMGEVMVLGSMSKSASESRSHYTGQCECQAIQLNKKCLELAKLIGCKHAMMKCHFRLQELYAQLADEDSEEAAGKACISLIQEMELFCNFCGQRYGAKPDSLQALRCSHIFHEKCLHRFLAEGNNQSCPKCQVKAVVMDNLSIKTASSPASENVEIKRTTSRRPILLDTAVATDTDADDEAVFHRPHAGTPTFSPEFRRKIPNHIPHDVSRTRQMTSPPTDVHYPEHSSLYISTFSSMDNLPDEMSGTAAQIAMKSPRQELSLSASTSSVVFPDAQSVEVMKGIFRSREKVSVQKNIPLKRLSNDSLPNAIIASSSNHNYATRNIKLASSIDQPSTSTFGVLTKDTPNSIRQQPFLNEPKSVNFVGDHKQKLKLPPPLPMRNKPSCQTDAFPALSEELLGEKTEKRQSKEILGMPSPVFEEQEGTPVSEEKKETESNESEEDIFVVSRGPGVTDV</sequence>
<dbReference type="GO" id="GO:0007271">
    <property type="term" value="P:synaptic transmission, cholinergic"/>
    <property type="evidence" value="ECO:0007669"/>
    <property type="project" value="TreeGrafter"/>
</dbReference>
<evidence type="ECO:0000256" key="1">
    <source>
        <dbReference type="ARBA" id="ARBA00022723"/>
    </source>
</evidence>
<comment type="caution">
    <text evidence="7">The sequence shown here is derived from an EMBL/GenBank/DDBJ whole genome shotgun (WGS) entry which is preliminary data.</text>
</comment>
<reference evidence="7" key="1">
    <citation type="submission" date="2022-01" db="EMBL/GenBank/DDBJ databases">
        <title>Genome Sequence Resource for Two Populations of Ditylenchus destructor, the Migratory Endoparasitic Phytonematode.</title>
        <authorList>
            <person name="Zhang H."/>
            <person name="Lin R."/>
            <person name="Xie B."/>
        </authorList>
    </citation>
    <scope>NUCLEOTIDE SEQUENCE</scope>
    <source>
        <strain evidence="7">BazhouSP</strain>
    </source>
</reference>
<evidence type="ECO:0000313" key="7">
    <source>
        <dbReference type="EMBL" id="KAI1728190.1"/>
    </source>
</evidence>
<keyword evidence="2 4" id="KW-0863">Zinc-finger</keyword>
<dbReference type="SMART" id="SM00028">
    <property type="entry name" value="TPR"/>
    <property type="match status" value="5"/>
</dbReference>
<dbReference type="GO" id="GO:0043495">
    <property type="term" value="F:protein-membrane adaptor activity"/>
    <property type="evidence" value="ECO:0007669"/>
    <property type="project" value="InterPro"/>
</dbReference>
<dbReference type="GO" id="GO:0033130">
    <property type="term" value="F:acetylcholine receptor binding"/>
    <property type="evidence" value="ECO:0007669"/>
    <property type="project" value="InterPro"/>
</dbReference>
<evidence type="ECO:0000313" key="8">
    <source>
        <dbReference type="Proteomes" id="UP001201812"/>
    </source>
</evidence>
<dbReference type="GO" id="GO:0005737">
    <property type="term" value="C:cytoplasm"/>
    <property type="evidence" value="ECO:0007669"/>
    <property type="project" value="UniProtKB-ARBA"/>
</dbReference>
<dbReference type="SUPFAM" id="SSF48452">
    <property type="entry name" value="TPR-like"/>
    <property type="match status" value="1"/>
</dbReference>
<organism evidence="7 8">
    <name type="scientific">Ditylenchus destructor</name>
    <dbReference type="NCBI Taxonomy" id="166010"/>
    <lineage>
        <taxon>Eukaryota</taxon>
        <taxon>Metazoa</taxon>
        <taxon>Ecdysozoa</taxon>
        <taxon>Nematoda</taxon>
        <taxon>Chromadorea</taxon>
        <taxon>Rhabditida</taxon>
        <taxon>Tylenchina</taxon>
        <taxon>Tylenchomorpha</taxon>
        <taxon>Sphaerularioidea</taxon>
        <taxon>Anguinidae</taxon>
        <taxon>Anguininae</taxon>
        <taxon>Ditylenchus</taxon>
    </lineage>
</organism>
<gene>
    <name evidence="7" type="ORF">DdX_00351</name>
</gene>
<dbReference type="InterPro" id="IPR052480">
    <property type="entry name" value="RAPsyn"/>
</dbReference>
<dbReference type="AlphaFoldDB" id="A0AAD4NGC5"/>
<evidence type="ECO:0000256" key="5">
    <source>
        <dbReference type="SAM" id="MobiDB-lite"/>
    </source>
</evidence>
<dbReference type="SMART" id="SM00249">
    <property type="entry name" value="PHD"/>
    <property type="match status" value="1"/>
</dbReference>
<feature type="compositionally biased region" description="Basic and acidic residues" evidence="5">
    <location>
        <begin position="696"/>
        <end position="705"/>
    </location>
</feature>
<evidence type="ECO:0000256" key="4">
    <source>
        <dbReference type="PROSITE-ProRule" id="PRU00175"/>
    </source>
</evidence>
<evidence type="ECO:0000256" key="3">
    <source>
        <dbReference type="ARBA" id="ARBA00022833"/>
    </source>
</evidence>
<name>A0AAD4NGC5_9BILA</name>
<dbReference type="InterPro" id="IPR019734">
    <property type="entry name" value="TPR_rpt"/>
</dbReference>